<evidence type="ECO:0000256" key="4">
    <source>
        <dbReference type="SAM" id="MobiDB-lite"/>
    </source>
</evidence>
<dbReference type="AlphaFoldDB" id="A0A840PJ77"/>
<feature type="DNA-binding region" description="OmpR/PhoB-type" evidence="3">
    <location>
        <begin position="1"/>
        <end position="90"/>
    </location>
</feature>
<organism evidence="6 7">
    <name type="scientific">Thermocatellispora tengchongensis</name>
    <dbReference type="NCBI Taxonomy" id="1073253"/>
    <lineage>
        <taxon>Bacteria</taxon>
        <taxon>Bacillati</taxon>
        <taxon>Actinomycetota</taxon>
        <taxon>Actinomycetes</taxon>
        <taxon>Streptosporangiales</taxon>
        <taxon>Streptosporangiaceae</taxon>
        <taxon>Thermocatellispora</taxon>
    </lineage>
</organism>
<dbReference type="InterPro" id="IPR027417">
    <property type="entry name" value="P-loop_NTPase"/>
</dbReference>
<dbReference type="InterPro" id="IPR036388">
    <property type="entry name" value="WH-like_DNA-bd_sf"/>
</dbReference>
<evidence type="ECO:0000313" key="7">
    <source>
        <dbReference type="Proteomes" id="UP000578449"/>
    </source>
</evidence>
<dbReference type="GO" id="GO:0000160">
    <property type="term" value="P:phosphorelay signal transduction system"/>
    <property type="evidence" value="ECO:0007669"/>
    <property type="project" value="InterPro"/>
</dbReference>
<dbReference type="InterPro" id="IPR011990">
    <property type="entry name" value="TPR-like_helical_dom_sf"/>
</dbReference>
<name>A0A840PJ77_9ACTN</name>
<dbReference type="InterPro" id="IPR005158">
    <property type="entry name" value="BTAD"/>
</dbReference>
<evidence type="ECO:0000256" key="1">
    <source>
        <dbReference type="ARBA" id="ARBA00005820"/>
    </source>
</evidence>
<sequence length="1074" mass="112952">MRFGVLGPLEVRDPDGRDVRVGGPRVRALLTMLLLEAGRIVETGRIIDAQYAEHPPAGAANAVQAHVSRLRRALPPGLVEFHDVGYRLAVAPEAVDAHRFERLAREGRVLLDAGRHADAAAVLREALSLWRGPALPDLPHGGPYAARLEDLRLAATEDRIEAELALGAPGPVVAELRALVAAHPLRERLRGQLMRALHAAGRQAEALAEFGEARRLLAEELGAGPSPELSVVHLAILRAEQPRPPVRRRPAAQLTGFVGRQEELRRLAGPLREARLVTVLGPGGIGKTRLAVEAAARDPREACLADLAPVRDAVQVPLAVLGALGVRESGFQAAAEADPVRRLAAALAGQELLLVLDNCEHVVAAVAGLARDLLGACPGLSIIATSREPLGLTGEVLLPLAPLAAPPPGAGAQDAAAYPAVRLFQERAAAVRPGFAVTPENADAVAAICAALDGLPLAIELAAARLRQLGVREIAARLEEQGRFRLLSRGDRTAAARHRTLHAVVEWSWSLLGPAERALARRFSVFTGSASLEAVEAVCAPALGDPAYAGEHGAGEHGAGEHGAGEHGAGEHGAGEHGAGEHGAGEHRAGDVDDVLADLVDKSLVETDGERYRMLETIRLFCAARLEESGERDALLRAHARHYLELARRADPMLRRAGQLAWLARLSAEHDNLMAALRWAAREEPETAFRMVAALAAYWWLSGRRGQAGPVAAELLARAPRGLDGLEEEYAACVLHAVPRPAPEHWARAEHIMRTLDRELRHPFGAALWGMLNGVGASRETSGSVLGHGDPWNLALVRLGDGLLALLGGRPAEGEHELREVLAVFEELGERWGTAQCLDGLAGAAAGRGEWARARELWARALELMEQLGAPEECADLLCHRAAGLVRQGDLDAAERDHLEARRRYARAGRPAAPLAELGLGEIARLRGELPRARERLTAALEAAEPGGFPAVTVRAAALTALGRLAEAEGDAEAAAAWHGEAVAAALTSPMAVDQAAAAEGAAGAALLTGSPHRAALLLGAAVALRGTAVAGDPDVARVAAAVTECLGPEAFAEAYAQGAGLSAAQARELLAGR</sequence>
<feature type="region of interest" description="Disordered" evidence="4">
    <location>
        <begin position="550"/>
        <end position="588"/>
    </location>
</feature>
<dbReference type="GO" id="GO:0006355">
    <property type="term" value="P:regulation of DNA-templated transcription"/>
    <property type="evidence" value="ECO:0007669"/>
    <property type="project" value="InterPro"/>
</dbReference>
<dbReference type="SMART" id="SM00028">
    <property type="entry name" value="TPR"/>
    <property type="match status" value="5"/>
</dbReference>
<dbReference type="Pfam" id="PF03704">
    <property type="entry name" value="BTAD"/>
    <property type="match status" value="1"/>
</dbReference>
<gene>
    <name evidence="6" type="ORF">HNP84_008781</name>
</gene>
<evidence type="ECO:0000256" key="3">
    <source>
        <dbReference type="PROSITE-ProRule" id="PRU01091"/>
    </source>
</evidence>
<dbReference type="PANTHER" id="PTHR47691:SF3">
    <property type="entry name" value="HTH-TYPE TRANSCRIPTIONAL REGULATOR RV0890C-RELATED"/>
    <property type="match status" value="1"/>
</dbReference>
<dbReference type="GO" id="GO:0003677">
    <property type="term" value="F:DNA binding"/>
    <property type="evidence" value="ECO:0007669"/>
    <property type="project" value="UniProtKB-UniRule"/>
</dbReference>
<dbReference type="Pfam" id="PF00486">
    <property type="entry name" value="Trans_reg_C"/>
    <property type="match status" value="1"/>
</dbReference>
<dbReference type="RefSeq" id="WP_185055855.1">
    <property type="nucleotide sequence ID" value="NZ_JACHGN010000026.1"/>
</dbReference>
<dbReference type="SUPFAM" id="SSF52540">
    <property type="entry name" value="P-loop containing nucleoside triphosphate hydrolases"/>
    <property type="match status" value="1"/>
</dbReference>
<dbReference type="SUPFAM" id="SSF46894">
    <property type="entry name" value="C-terminal effector domain of the bipartite response regulators"/>
    <property type="match status" value="1"/>
</dbReference>
<dbReference type="Proteomes" id="UP000578449">
    <property type="component" value="Unassembled WGS sequence"/>
</dbReference>
<dbReference type="InterPro" id="IPR016032">
    <property type="entry name" value="Sig_transdc_resp-reg_C-effctor"/>
</dbReference>
<accession>A0A840PJ77</accession>
<keyword evidence="7" id="KW-1185">Reference proteome</keyword>
<comment type="caution">
    <text evidence="6">The sequence shown here is derived from an EMBL/GenBank/DDBJ whole genome shotgun (WGS) entry which is preliminary data.</text>
</comment>
<keyword evidence="2 3" id="KW-0238">DNA-binding</keyword>
<dbReference type="InterPro" id="IPR001867">
    <property type="entry name" value="OmpR/PhoB-type_DNA-bd"/>
</dbReference>
<evidence type="ECO:0000256" key="2">
    <source>
        <dbReference type="ARBA" id="ARBA00023125"/>
    </source>
</evidence>
<dbReference type="SMART" id="SM00862">
    <property type="entry name" value="Trans_reg_C"/>
    <property type="match status" value="1"/>
</dbReference>
<dbReference type="CDD" id="cd15831">
    <property type="entry name" value="BTAD"/>
    <property type="match status" value="1"/>
</dbReference>
<dbReference type="Gene3D" id="1.25.40.10">
    <property type="entry name" value="Tetratricopeptide repeat domain"/>
    <property type="match status" value="3"/>
</dbReference>
<dbReference type="PANTHER" id="PTHR47691">
    <property type="entry name" value="REGULATOR-RELATED"/>
    <property type="match status" value="1"/>
</dbReference>
<proteinExistence type="inferred from homology"/>
<reference evidence="6 7" key="1">
    <citation type="submission" date="2020-08" db="EMBL/GenBank/DDBJ databases">
        <title>Genomic Encyclopedia of Type Strains, Phase IV (KMG-IV): sequencing the most valuable type-strain genomes for metagenomic binning, comparative biology and taxonomic classification.</title>
        <authorList>
            <person name="Goeker M."/>
        </authorList>
    </citation>
    <scope>NUCLEOTIDE SEQUENCE [LARGE SCALE GENOMIC DNA]</scope>
    <source>
        <strain evidence="6 7">DSM 45615</strain>
    </source>
</reference>
<feature type="domain" description="OmpR/PhoB-type" evidence="5">
    <location>
        <begin position="1"/>
        <end position="90"/>
    </location>
</feature>
<dbReference type="PROSITE" id="PS51755">
    <property type="entry name" value="OMPR_PHOB"/>
    <property type="match status" value="1"/>
</dbReference>
<dbReference type="InterPro" id="IPR019734">
    <property type="entry name" value="TPR_rpt"/>
</dbReference>
<feature type="compositionally biased region" description="Basic and acidic residues" evidence="4">
    <location>
        <begin position="553"/>
        <end position="588"/>
    </location>
</feature>
<evidence type="ECO:0000313" key="6">
    <source>
        <dbReference type="EMBL" id="MBB5139019.1"/>
    </source>
</evidence>
<evidence type="ECO:0000259" key="5">
    <source>
        <dbReference type="PROSITE" id="PS51755"/>
    </source>
</evidence>
<dbReference type="PRINTS" id="PR00364">
    <property type="entry name" value="DISEASERSIST"/>
</dbReference>
<dbReference type="SMART" id="SM01043">
    <property type="entry name" value="BTAD"/>
    <property type="match status" value="1"/>
</dbReference>
<protein>
    <submittedName>
        <fullName evidence="6">Putative ATPase</fullName>
    </submittedName>
</protein>
<dbReference type="Gene3D" id="1.10.10.10">
    <property type="entry name" value="Winged helix-like DNA-binding domain superfamily/Winged helix DNA-binding domain"/>
    <property type="match status" value="1"/>
</dbReference>
<dbReference type="SUPFAM" id="SSF48452">
    <property type="entry name" value="TPR-like"/>
    <property type="match status" value="2"/>
</dbReference>
<comment type="similarity">
    <text evidence="1">Belongs to the AfsR/DnrI/RedD regulatory family.</text>
</comment>
<dbReference type="EMBL" id="JACHGN010000026">
    <property type="protein sequence ID" value="MBB5139019.1"/>
    <property type="molecule type" value="Genomic_DNA"/>
</dbReference>